<dbReference type="AlphaFoldDB" id="A0A9W3B3H0"/>
<dbReference type="InterPro" id="IPR036398">
    <property type="entry name" value="CA_dom_sf"/>
</dbReference>
<name>A0A9W3B3H0_BIOGL</name>
<dbReference type="SMART" id="SM01057">
    <property type="entry name" value="Carb_anhydrase"/>
    <property type="match status" value="1"/>
</dbReference>
<comment type="similarity">
    <text evidence="1">Belongs to the alpha-carbonic anhydrase family.</text>
</comment>
<dbReference type="RefSeq" id="XP_055894001.1">
    <property type="nucleotide sequence ID" value="XM_056038026.1"/>
</dbReference>
<evidence type="ECO:0000256" key="1">
    <source>
        <dbReference type="ARBA" id="ARBA00010718"/>
    </source>
</evidence>
<dbReference type="SUPFAM" id="SSF51069">
    <property type="entry name" value="Carbonic anhydrase"/>
    <property type="match status" value="1"/>
</dbReference>
<organism evidence="3 4">
    <name type="scientific">Biomphalaria glabrata</name>
    <name type="common">Bloodfluke planorb</name>
    <name type="synonym">Freshwater snail</name>
    <dbReference type="NCBI Taxonomy" id="6526"/>
    <lineage>
        <taxon>Eukaryota</taxon>
        <taxon>Metazoa</taxon>
        <taxon>Spiralia</taxon>
        <taxon>Lophotrochozoa</taxon>
        <taxon>Mollusca</taxon>
        <taxon>Gastropoda</taxon>
        <taxon>Heterobranchia</taxon>
        <taxon>Euthyneura</taxon>
        <taxon>Panpulmonata</taxon>
        <taxon>Hygrophila</taxon>
        <taxon>Lymnaeoidea</taxon>
        <taxon>Planorbidae</taxon>
        <taxon>Biomphalaria</taxon>
    </lineage>
</organism>
<dbReference type="PROSITE" id="PS51144">
    <property type="entry name" value="ALPHA_CA_2"/>
    <property type="match status" value="1"/>
</dbReference>
<feature type="domain" description="Alpha-carbonic anhydrase" evidence="2">
    <location>
        <begin position="31"/>
        <end position="294"/>
    </location>
</feature>
<protein>
    <submittedName>
        <fullName evidence="4">Carbonic anhydrase-like protein 1</fullName>
    </submittedName>
</protein>
<dbReference type="Pfam" id="PF00194">
    <property type="entry name" value="Carb_anhydrase"/>
    <property type="match status" value="1"/>
</dbReference>
<dbReference type="PANTHER" id="PTHR18952:SF208">
    <property type="entry name" value="CARBONIC ANHYDRASE XA-RELATED"/>
    <property type="match status" value="1"/>
</dbReference>
<sequence length="320" mass="36696">MTMRVEYILRSIYVFSTFTTVLGDSKTLWSQWWTYYGISGPDYWGLLNQDWSLCSRGQHQSPVDINPRNLVFDPNLRPVRIDAHRVNGSVVNTGNDITFFINETENQPFAFTGGPLSYTYRANHIKLHFGKIDQLGSEHTVGGRPFPLELQIYGYNAELYSTFKDAQMSSHGVATLAIFGIIGEHSNMEFENLIQAINLVPFKDNSATLSELSIKHLLPDSYDYMTYEGSMTQPGCLETVTWILLNKPLSVRKDQLMMLRKLHEAVDSGNPSLLMENNFRPPMPVNRRTVRTNIQPQKTTSTCNMQKLAFYEVNDRYRVR</sequence>
<evidence type="ECO:0000313" key="3">
    <source>
        <dbReference type="Proteomes" id="UP001165740"/>
    </source>
</evidence>
<dbReference type="Proteomes" id="UP001165740">
    <property type="component" value="Chromosome 8"/>
</dbReference>
<accession>A0A9W3B3H0</accession>
<keyword evidence="3" id="KW-1185">Reference proteome</keyword>
<dbReference type="OrthoDB" id="5978072at2759"/>
<dbReference type="OMA" id="DYGSEHR"/>
<dbReference type="InterPro" id="IPR023561">
    <property type="entry name" value="Carbonic_anhydrase_a-class"/>
</dbReference>
<dbReference type="Gene3D" id="3.10.200.10">
    <property type="entry name" value="Alpha carbonic anhydrase"/>
    <property type="match status" value="1"/>
</dbReference>
<dbReference type="GO" id="GO:0006730">
    <property type="term" value="P:one-carbon metabolic process"/>
    <property type="evidence" value="ECO:0007669"/>
    <property type="project" value="TreeGrafter"/>
</dbReference>
<dbReference type="GeneID" id="106063596"/>
<evidence type="ECO:0000259" key="2">
    <source>
        <dbReference type="PROSITE" id="PS51144"/>
    </source>
</evidence>
<dbReference type="PANTHER" id="PTHR18952">
    <property type="entry name" value="CARBONIC ANHYDRASE"/>
    <property type="match status" value="1"/>
</dbReference>
<dbReference type="GO" id="GO:0004089">
    <property type="term" value="F:carbonate dehydratase activity"/>
    <property type="evidence" value="ECO:0007669"/>
    <property type="project" value="InterPro"/>
</dbReference>
<evidence type="ECO:0000313" key="4">
    <source>
        <dbReference type="RefSeq" id="XP_055894001.1"/>
    </source>
</evidence>
<dbReference type="GO" id="GO:0008270">
    <property type="term" value="F:zinc ion binding"/>
    <property type="evidence" value="ECO:0007669"/>
    <property type="project" value="InterPro"/>
</dbReference>
<gene>
    <name evidence="4" type="primary">LOC106063596</name>
</gene>
<proteinExistence type="inferred from homology"/>
<dbReference type="InterPro" id="IPR001148">
    <property type="entry name" value="CA_dom"/>
</dbReference>
<reference evidence="4" key="1">
    <citation type="submission" date="2025-08" db="UniProtKB">
        <authorList>
            <consortium name="RefSeq"/>
        </authorList>
    </citation>
    <scope>IDENTIFICATION</scope>
</reference>